<evidence type="ECO:0000313" key="2">
    <source>
        <dbReference type="Proteomes" id="UP000708298"/>
    </source>
</evidence>
<gene>
    <name evidence="1" type="ORF">ASILVAE211_14630</name>
</gene>
<accession>A0A963YSW5</accession>
<proteinExistence type="predicted"/>
<evidence type="ECO:0000313" key="1">
    <source>
        <dbReference type="EMBL" id="MCB8876427.1"/>
    </source>
</evidence>
<dbReference type="RefSeq" id="WP_227322083.1">
    <property type="nucleotide sequence ID" value="NZ_JAESVB010000006.1"/>
</dbReference>
<protein>
    <submittedName>
        <fullName evidence="1">Uncharacterized protein</fullName>
    </submittedName>
</protein>
<dbReference type="EMBL" id="JAESVB010000006">
    <property type="protein sequence ID" value="MCB8876427.1"/>
    <property type="molecule type" value="Genomic_DNA"/>
</dbReference>
<reference evidence="1" key="2">
    <citation type="submission" date="2021-01" db="EMBL/GenBank/DDBJ databases">
        <authorList>
            <person name="Mieszkin S."/>
            <person name="Pouder E."/>
            <person name="Alain K."/>
        </authorList>
    </citation>
    <scope>NUCLEOTIDE SEQUENCE</scope>
    <source>
        <strain evidence="1">HW T2.11</strain>
    </source>
</reference>
<dbReference type="AlphaFoldDB" id="A0A963YSW5"/>
<comment type="caution">
    <text evidence="1">The sequence shown here is derived from an EMBL/GenBank/DDBJ whole genome shotgun (WGS) entry which is preliminary data.</text>
</comment>
<organism evidence="1 2">
    <name type="scientific">Acidisoma silvae</name>
    <dbReference type="NCBI Taxonomy" id="2802396"/>
    <lineage>
        <taxon>Bacteria</taxon>
        <taxon>Pseudomonadati</taxon>
        <taxon>Pseudomonadota</taxon>
        <taxon>Alphaproteobacteria</taxon>
        <taxon>Acetobacterales</taxon>
        <taxon>Acidocellaceae</taxon>
        <taxon>Acidisoma</taxon>
    </lineage>
</organism>
<reference evidence="1" key="1">
    <citation type="journal article" date="2021" name="Microorganisms">
        <title>Acidisoma silvae sp. nov. and Acidisomacellulosilytica sp. nov., Two Acidophilic Bacteria Isolated from Decaying Wood, Hydrolyzing Cellulose and Producing Poly-3-hydroxybutyrate.</title>
        <authorList>
            <person name="Mieszkin S."/>
            <person name="Pouder E."/>
            <person name="Uroz S."/>
            <person name="Simon-Colin C."/>
            <person name="Alain K."/>
        </authorList>
    </citation>
    <scope>NUCLEOTIDE SEQUENCE</scope>
    <source>
        <strain evidence="1">HW T2.11</strain>
    </source>
</reference>
<sequence>MTHLEAGQGQLITEARGAAGAAATALAGSVISDVVTRVTRIEMRQEDIHRRLAGPATPPDP</sequence>
<name>A0A963YSW5_9PROT</name>
<keyword evidence="2" id="KW-1185">Reference proteome</keyword>
<dbReference type="Proteomes" id="UP000708298">
    <property type="component" value="Unassembled WGS sequence"/>
</dbReference>